<evidence type="ECO:0000256" key="1">
    <source>
        <dbReference type="SAM" id="Phobius"/>
    </source>
</evidence>
<accession>A0A939D6K9</accession>
<evidence type="ECO:0000313" key="3">
    <source>
        <dbReference type="Proteomes" id="UP000664545"/>
    </source>
</evidence>
<reference evidence="2" key="1">
    <citation type="submission" date="2021-02" db="EMBL/GenBank/DDBJ databases">
        <title>Abyssanaerobacter marinus gen.nov., sp., nov, anaerobic bacterium isolated from the Onnuri vent field of Indian Ocean and suggestion of Mogibacteriaceae fam. nov., and proposal of reclassification of ambiguous this family's genus member.</title>
        <authorList>
            <person name="Kim Y.J."/>
            <person name="Yang J.-A."/>
        </authorList>
    </citation>
    <scope>NUCLEOTIDE SEQUENCE</scope>
    <source>
        <strain evidence="2">DSM 2634</strain>
    </source>
</reference>
<name>A0A939D6K9_CLOAM</name>
<evidence type="ECO:0000313" key="2">
    <source>
        <dbReference type="EMBL" id="MBN7772479.1"/>
    </source>
</evidence>
<proteinExistence type="predicted"/>
<keyword evidence="1" id="KW-0812">Transmembrane</keyword>
<comment type="caution">
    <text evidence="2">The sequence shown here is derived from an EMBL/GenBank/DDBJ whole genome shotgun (WGS) entry which is preliminary data.</text>
</comment>
<dbReference type="EMBL" id="JAFJZZ010000001">
    <property type="protein sequence ID" value="MBN7772479.1"/>
    <property type="molecule type" value="Genomic_DNA"/>
</dbReference>
<feature type="transmembrane region" description="Helical" evidence="1">
    <location>
        <begin position="67"/>
        <end position="85"/>
    </location>
</feature>
<feature type="transmembrane region" description="Helical" evidence="1">
    <location>
        <begin position="5"/>
        <end position="24"/>
    </location>
</feature>
<dbReference type="AlphaFoldDB" id="A0A939D6K9"/>
<organism evidence="2 3">
    <name type="scientific">Clostridium aminobutyricum</name>
    <dbReference type="NCBI Taxonomy" id="33953"/>
    <lineage>
        <taxon>Bacteria</taxon>
        <taxon>Bacillati</taxon>
        <taxon>Bacillota</taxon>
        <taxon>Clostridia</taxon>
        <taxon>Eubacteriales</taxon>
        <taxon>Clostridiaceae</taxon>
        <taxon>Clostridium</taxon>
    </lineage>
</organism>
<keyword evidence="3" id="KW-1185">Reference proteome</keyword>
<protein>
    <submittedName>
        <fullName evidence="2">Uncharacterized protein</fullName>
    </submittedName>
</protein>
<dbReference type="Proteomes" id="UP000664545">
    <property type="component" value="Unassembled WGS sequence"/>
</dbReference>
<sequence length="152" mass="17067">MRNKILLVLSSIVVIIGSGILNFNEFLMGSPANIKNVMVTFLYIIFWILFLVIGIKLKSKILLKYSLAFWLITLFAAGMATYANITDHSPSIGLPFVACFLGQWYGLDFSINNYTVTNSIILLISLLMSATVIVFLIRIGNEIRLKDTVIRK</sequence>
<feature type="transmembrane region" description="Helical" evidence="1">
    <location>
        <begin position="116"/>
        <end position="137"/>
    </location>
</feature>
<keyword evidence="1" id="KW-0472">Membrane</keyword>
<dbReference type="RefSeq" id="WP_206581282.1">
    <property type="nucleotide sequence ID" value="NZ_JAFJZZ010000001.1"/>
</dbReference>
<feature type="transmembrane region" description="Helical" evidence="1">
    <location>
        <begin position="36"/>
        <end position="55"/>
    </location>
</feature>
<keyword evidence="1" id="KW-1133">Transmembrane helix</keyword>
<gene>
    <name evidence="2" type="ORF">JYB65_03815</name>
</gene>